<dbReference type="InterPro" id="IPR036156">
    <property type="entry name" value="Beta-gal/glucu_dom_sf"/>
</dbReference>
<sequence length="1021" mass="116523">MNYIMFKQSNSHYSIIIKSIIFLSISISCFSQRIETNVNKNWKFILNDDASYSKEILDDSSWKNLNVPHDWSFEKGVRKGGDQGQGGGYHDGGIGWYRKTFNVNKTSLSKTVYINFDGVYMNSEVWINGNHLGKRPYGYISFRYDISKYLKAGKNTIAVRVDNRLEPSARWYHPCGIYAPVKLIEVSKSHISPNGIFITTPKIESNQAQVNVKVGYVNPSNALKYQFTVVTPTGQKIQSDIQKIDGDKSNTTLTVNNPVLWSPETPVLYQLITQVIQNKKVIDEVKTNFGFRTVEWKKETGFWLNGNNVKLKGVCEHWEGGPVGGAWTKPMLRWKLQLLKDMGINAIRPSHNPTPPMFYDICDEIGLLVMDEIFDGWHKKAPQDYGKQAFDQWWKADMKEWITRDRNHPSVFVWSLGNETHSPVAPELVKFGKSLDPTRLFSSGAGNPEDMEITGINGGSETKSFIESAKFDKPFVSTEAPHTWQTRGYYRTHTWWRDNELPGTYDLPNLTEKEIFFYEGLDPKKWKNRKQRFNSSYDNATVRISARKNWEVMRDTPWHSGHFRWTGFDYYGEAGLVHGGLPFNLFMGGALDVAGFEKDLYYFYQSQWTQEPMVHILPHWTHPRMEKGTVIPVWVYSNTDEVELFLNGKSLGKDKPGTVWNEMQCEWMVPYEEGTLVAVAYKNGKEVKRVSIATSGAPQYLKNSLNKLKAEDGFSSSYIFTSESLDSKANLYPYGENRVYYHISGDVEKVSMENGNPIDPISRTKSDYRTLFFGKGRLFLREKDNAKKASVITASILGDKALFISNKITIDVQENAIIGKTSKSNFEIFYTTNGDDPLKNGKIYTKPFEVKDHSTVKAIVKQNGKLILTLEETFGTSEGLFWGDEHSLDIWKGRGINIAAEEAILKGGAKTSKDAKHFKGTGFVKFDNEEGSITFYQENDGEAGDFSIRFGYMHNDEGKTYPMKLFVNDIYIKTFEFEATGGWIQNWQYVNTIVNFKSGANNIRLETTGQSGPYIDEMYID</sequence>
<dbReference type="PANTHER" id="PTHR42732">
    <property type="entry name" value="BETA-GALACTOSIDASE"/>
    <property type="match status" value="1"/>
</dbReference>
<dbReference type="SUPFAM" id="SSF51445">
    <property type="entry name" value="(Trans)glycosidases"/>
    <property type="match status" value="1"/>
</dbReference>
<comment type="similarity">
    <text evidence="1">Belongs to the glycosyl hydrolase 2 family.</text>
</comment>
<gene>
    <name evidence="5" type="ORF">AW14_13230</name>
</gene>
<dbReference type="Proteomes" id="UP000032229">
    <property type="component" value="Chromosome"/>
</dbReference>
<evidence type="ECO:0000256" key="3">
    <source>
        <dbReference type="ARBA" id="ARBA00023295"/>
    </source>
</evidence>
<dbReference type="PANTHER" id="PTHR42732:SF1">
    <property type="entry name" value="BETA-MANNOSIDASE"/>
    <property type="match status" value="1"/>
</dbReference>
<dbReference type="Pfam" id="PF16355">
    <property type="entry name" value="DUF4982"/>
    <property type="match status" value="1"/>
</dbReference>
<dbReference type="GO" id="GO:0004553">
    <property type="term" value="F:hydrolase activity, hydrolyzing O-glycosyl compounds"/>
    <property type="evidence" value="ECO:0007669"/>
    <property type="project" value="InterPro"/>
</dbReference>
<dbReference type="GO" id="GO:0005975">
    <property type="term" value="P:carbohydrate metabolic process"/>
    <property type="evidence" value="ECO:0007669"/>
    <property type="project" value="InterPro"/>
</dbReference>
<dbReference type="Pfam" id="PF02836">
    <property type="entry name" value="Glyco_hydro_2_C"/>
    <property type="match status" value="1"/>
</dbReference>
<proteinExistence type="inferred from homology"/>
<dbReference type="PROSITE" id="PS51257">
    <property type="entry name" value="PROKAR_LIPOPROTEIN"/>
    <property type="match status" value="1"/>
</dbReference>
<dbReference type="PRINTS" id="PR00132">
    <property type="entry name" value="GLHYDRLASE2"/>
</dbReference>
<accession>A0A0C5WBI5</accession>
<dbReference type="Pfam" id="PF02837">
    <property type="entry name" value="Glyco_hydro_2_N"/>
    <property type="match status" value="1"/>
</dbReference>
<dbReference type="PROSITE" id="PS00608">
    <property type="entry name" value="GLYCOSYL_HYDROL_F2_2"/>
    <property type="match status" value="1"/>
</dbReference>
<dbReference type="PATRIC" id="fig|1454006.5.peg.2622"/>
<dbReference type="Pfam" id="PF13287">
    <property type="entry name" value="Fn3_assoc"/>
    <property type="match status" value="1"/>
</dbReference>
<organism evidence="5 6">
    <name type="scientific">Siansivirga zeaxanthinifaciens CC-SAMT-1</name>
    <dbReference type="NCBI Taxonomy" id="1454006"/>
    <lineage>
        <taxon>Bacteria</taxon>
        <taxon>Pseudomonadati</taxon>
        <taxon>Bacteroidota</taxon>
        <taxon>Flavobacteriia</taxon>
        <taxon>Flavobacteriales</taxon>
        <taxon>Flavobacteriaceae</taxon>
        <taxon>Siansivirga</taxon>
    </lineage>
</organism>
<reference evidence="5 6" key="1">
    <citation type="submission" date="2014-02" db="EMBL/GenBank/DDBJ databases">
        <authorList>
            <person name="Young C.-C."/>
            <person name="Hameed A."/>
            <person name="Huang H.-C."/>
            <person name="Shahina M."/>
        </authorList>
    </citation>
    <scope>NUCLEOTIDE SEQUENCE [LARGE SCALE GENOMIC DNA]</scope>
    <source>
        <strain evidence="5 6">CC-SAMT-1</strain>
    </source>
</reference>
<dbReference type="Pfam" id="PF00703">
    <property type="entry name" value="Glyco_hydro_2"/>
    <property type="match status" value="1"/>
</dbReference>
<dbReference type="STRING" id="1454006.AW14_13230"/>
<dbReference type="HOGENOM" id="CLU_006501_0_1_10"/>
<evidence type="ECO:0000313" key="5">
    <source>
        <dbReference type="EMBL" id="AJR04473.1"/>
    </source>
</evidence>
<dbReference type="KEGG" id="sze:AW14_13230"/>
<dbReference type="InterPro" id="IPR026876">
    <property type="entry name" value="Fn3_assoc_repeat"/>
</dbReference>
<dbReference type="InterPro" id="IPR013783">
    <property type="entry name" value="Ig-like_fold"/>
</dbReference>
<keyword evidence="2" id="KW-0378">Hydrolase</keyword>
<evidence type="ECO:0000256" key="1">
    <source>
        <dbReference type="ARBA" id="ARBA00007401"/>
    </source>
</evidence>
<keyword evidence="3" id="KW-0326">Glycosidase</keyword>
<evidence type="ECO:0000313" key="6">
    <source>
        <dbReference type="Proteomes" id="UP000032229"/>
    </source>
</evidence>
<dbReference type="InterPro" id="IPR023232">
    <property type="entry name" value="Glyco_hydro_2_AS"/>
</dbReference>
<dbReference type="Gene3D" id="2.60.40.10">
    <property type="entry name" value="Immunoglobulins"/>
    <property type="match status" value="3"/>
</dbReference>
<protein>
    <submittedName>
        <fullName evidence="5">Beta-galactosidase</fullName>
    </submittedName>
</protein>
<dbReference type="EMBL" id="CP007202">
    <property type="protein sequence ID" value="AJR04473.1"/>
    <property type="molecule type" value="Genomic_DNA"/>
</dbReference>
<evidence type="ECO:0000259" key="4">
    <source>
        <dbReference type="PROSITE" id="PS51175"/>
    </source>
</evidence>
<dbReference type="InterPro" id="IPR032311">
    <property type="entry name" value="DUF4982"/>
</dbReference>
<dbReference type="Gene3D" id="2.60.120.260">
    <property type="entry name" value="Galactose-binding domain-like"/>
    <property type="match status" value="2"/>
</dbReference>
<dbReference type="InterPro" id="IPR006104">
    <property type="entry name" value="Glyco_hydro_2_N"/>
</dbReference>
<dbReference type="Gene3D" id="3.20.20.80">
    <property type="entry name" value="Glycosidases"/>
    <property type="match status" value="1"/>
</dbReference>
<dbReference type="InterPro" id="IPR006102">
    <property type="entry name" value="Ig-like_GH2"/>
</dbReference>
<dbReference type="GO" id="GO:0030246">
    <property type="term" value="F:carbohydrate binding"/>
    <property type="evidence" value="ECO:0007669"/>
    <property type="project" value="InterPro"/>
</dbReference>
<dbReference type="InterPro" id="IPR008979">
    <property type="entry name" value="Galactose-bd-like_sf"/>
</dbReference>
<dbReference type="SUPFAM" id="SSF49785">
    <property type="entry name" value="Galactose-binding domain-like"/>
    <property type="match status" value="2"/>
</dbReference>
<dbReference type="InterPro" id="IPR006103">
    <property type="entry name" value="Glyco_hydro_2_cat"/>
</dbReference>
<dbReference type="InterPro" id="IPR051913">
    <property type="entry name" value="GH2_Domain-Containing"/>
</dbReference>
<dbReference type="PROSITE" id="PS51175">
    <property type="entry name" value="CBM6"/>
    <property type="match status" value="1"/>
</dbReference>
<dbReference type="SUPFAM" id="SSF49303">
    <property type="entry name" value="beta-Galactosidase/glucuronidase domain"/>
    <property type="match status" value="1"/>
</dbReference>
<dbReference type="InterPro" id="IPR005084">
    <property type="entry name" value="CBM6"/>
</dbReference>
<dbReference type="AlphaFoldDB" id="A0A0C5WBI5"/>
<feature type="domain" description="CBM6" evidence="4">
    <location>
        <begin position="896"/>
        <end position="1021"/>
    </location>
</feature>
<keyword evidence="6" id="KW-1185">Reference proteome</keyword>
<dbReference type="InterPro" id="IPR006101">
    <property type="entry name" value="Glyco_hydro_2"/>
</dbReference>
<name>A0A0C5WBI5_9FLAO</name>
<evidence type="ECO:0000256" key="2">
    <source>
        <dbReference type="ARBA" id="ARBA00022801"/>
    </source>
</evidence>
<dbReference type="InterPro" id="IPR017853">
    <property type="entry name" value="GH"/>
</dbReference>